<organism evidence="5 6">
    <name type="scientific">Microseira wollei NIES-4236</name>
    <dbReference type="NCBI Taxonomy" id="2530354"/>
    <lineage>
        <taxon>Bacteria</taxon>
        <taxon>Bacillati</taxon>
        <taxon>Cyanobacteriota</taxon>
        <taxon>Cyanophyceae</taxon>
        <taxon>Oscillatoriophycideae</taxon>
        <taxon>Aerosakkonematales</taxon>
        <taxon>Aerosakkonemataceae</taxon>
        <taxon>Microseira</taxon>
    </lineage>
</organism>
<dbReference type="GO" id="GO:0005840">
    <property type="term" value="C:ribosome"/>
    <property type="evidence" value="ECO:0007669"/>
    <property type="project" value="UniProtKB-KW"/>
</dbReference>
<proteinExistence type="inferred from homology"/>
<dbReference type="RefSeq" id="WP_226592211.1">
    <property type="nucleotide sequence ID" value="NZ_BLAY01000221.1"/>
</dbReference>
<feature type="transmembrane region" description="Helical" evidence="4">
    <location>
        <begin position="28"/>
        <end position="51"/>
    </location>
</feature>
<gene>
    <name evidence="5" type="ORF">MiSe_82390</name>
</gene>
<keyword evidence="4" id="KW-0472">Membrane</keyword>
<evidence type="ECO:0000256" key="3">
    <source>
        <dbReference type="ARBA" id="ARBA00023274"/>
    </source>
</evidence>
<feature type="transmembrane region" description="Helical" evidence="4">
    <location>
        <begin position="58"/>
        <end position="85"/>
    </location>
</feature>
<keyword evidence="4" id="KW-0812">Transmembrane</keyword>
<comment type="similarity">
    <text evidence="1">Belongs to the universal ribosomal protein uL1 family.</text>
</comment>
<reference evidence="5" key="1">
    <citation type="submission" date="2019-10" db="EMBL/GenBank/DDBJ databases">
        <title>Draft genome sequece of Microseira wollei NIES-4236.</title>
        <authorList>
            <person name="Yamaguchi H."/>
            <person name="Suzuki S."/>
            <person name="Kawachi M."/>
        </authorList>
    </citation>
    <scope>NUCLEOTIDE SEQUENCE</scope>
    <source>
        <strain evidence="5">NIES-4236</strain>
    </source>
</reference>
<dbReference type="PROSITE" id="PS01199">
    <property type="entry name" value="RIBOSOMAL_L1"/>
    <property type="match status" value="1"/>
</dbReference>
<evidence type="ECO:0000313" key="6">
    <source>
        <dbReference type="Proteomes" id="UP001050975"/>
    </source>
</evidence>
<evidence type="ECO:0000256" key="2">
    <source>
        <dbReference type="ARBA" id="ARBA00022980"/>
    </source>
</evidence>
<evidence type="ECO:0000256" key="4">
    <source>
        <dbReference type="SAM" id="Phobius"/>
    </source>
</evidence>
<dbReference type="GO" id="GO:1990904">
    <property type="term" value="C:ribonucleoprotein complex"/>
    <property type="evidence" value="ECO:0007669"/>
    <property type="project" value="UniProtKB-KW"/>
</dbReference>
<name>A0AAV3XNY5_9CYAN</name>
<dbReference type="AlphaFoldDB" id="A0AAV3XNY5"/>
<dbReference type="Proteomes" id="UP001050975">
    <property type="component" value="Unassembled WGS sequence"/>
</dbReference>
<sequence length="86" mass="8577">MDEILTSPTLKDFLTSLAAGDINFMTGLVWLVLAAALSLIGGAIGGVLVGGKDLGNQLAAMIGGLFGPAGVIPAVLIGLVILRFVG</sequence>
<evidence type="ECO:0000313" key="5">
    <source>
        <dbReference type="EMBL" id="GET43416.1"/>
    </source>
</evidence>
<keyword evidence="6" id="KW-1185">Reference proteome</keyword>
<dbReference type="InterPro" id="IPR023673">
    <property type="entry name" value="Ribosomal_uL1_CS"/>
</dbReference>
<dbReference type="EMBL" id="BLAY01000221">
    <property type="protein sequence ID" value="GET43416.1"/>
    <property type="molecule type" value="Genomic_DNA"/>
</dbReference>
<keyword evidence="2" id="KW-0689">Ribosomal protein</keyword>
<evidence type="ECO:0000256" key="1">
    <source>
        <dbReference type="ARBA" id="ARBA00010531"/>
    </source>
</evidence>
<keyword evidence="3" id="KW-0687">Ribonucleoprotein</keyword>
<keyword evidence="4" id="KW-1133">Transmembrane helix</keyword>
<comment type="caution">
    <text evidence="5">The sequence shown here is derived from an EMBL/GenBank/DDBJ whole genome shotgun (WGS) entry which is preliminary data.</text>
</comment>
<accession>A0AAV3XNY5</accession>
<protein>
    <submittedName>
        <fullName evidence="5">Uncharacterized protein</fullName>
    </submittedName>
</protein>